<dbReference type="EMBL" id="CP030926">
    <property type="protein sequence ID" value="AXN37935.1"/>
    <property type="molecule type" value="Genomic_DNA"/>
</dbReference>
<evidence type="ECO:0000256" key="2">
    <source>
        <dbReference type="ARBA" id="ARBA00010199"/>
    </source>
</evidence>
<keyword evidence="4 6" id="KW-1133">Transmembrane helix</keyword>
<feature type="transmembrane region" description="Helical" evidence="6">
    <location>
        <begin position="156"/>
        <end position="175"/>
    </location>
</feature>
<feature type="transmembrane region" description="Helical" evidence="6">
    <location>
        <begin position="129"/>
        <end position="149"/>
    </location>
</feature>
<feature type="transmembrane region" description="Helical" evidence="6">
    <location>
        <begin position="40"/>
        <end position="60"/>
    </location>
</feature>
<evidence type="ECO:0000313" key="11">
    <source>
        <dbReference type="Proteomes" id="UP000260457"/>
    </source>
</evidence>
<reference evidence="8 11" key="2">
    <citation type="submission" date="2018-07" db="EMBL/GenBank/DDBJ databases">
        <title>The molecular basis for the intramolecular migration of carboxyl group in the catabolism of para-hydroxybenzoate via gentisate.</title>
        <authorList>
            <person name="Zhao H."/>
            <person name="Xu Y."/>
            <person name="Lin S."/>
            <person name="Spain J.C."/>
            <person name="Zhou N.-Y."/>
        </authorList>
    </citation>
    <scope>NUCLEOTIDE SEQUENCE [LARGE SCALE GENOMIC DNA]</scope>
    <source>
        <strain evidence="8 11">PHB-7a</strain>
    </source>
</reference>
<dbReference type="CDD" id="cd13136">
    <property type="entry name" value="MATE_DinF_like"/>
    <property type="match status" value="1"/>
</dbReference>
<feature type="transmembrane region" description="Helical" evidence="6">
    <location>
        <begin position="380"/>
        <end position="397"/>
    </location>
</feature>
<dbReference type="Pfam" id="PF01554">
    <property type="entry name" value="MatE"/>
    <property type="match status" value="2"/>
</dbReference>
<feature type="signal peptide" evidence="7">
    <location>
        <begin position="1"/>
        <end position="24"/>
    </location>
</feature>
<evidence type="ECO:0000313" key="9">
    <source>
        <dbReference type="EMBL" id="PEJ34428.1"/>
    </source>
</evidence>
<dbReference type="AlphaFoldDB" id="A0AAX0S6U2"/>
<dbReference type="EMBL" id="NUEQ01000014">
    <property type="protein sequence ID" value="PEJ34428.1"/>
    <property type="molecule type" value="Genomic_DNA"/>
</dbReference>
<keyword evidence="11" id="KW-1185">Reference proteome</keyword>
<dbReference type="NCBIfam" id="TIGR00797">
    <property type="entry name" value="matE"/>
    <property type="match status" value="1"/>
</dbReference>
<proteinExistence type="inferred from homology"/>
<feature type="transmembrane region" description="Helical" evidence="6">
    <location>
        <begin position="273"/>
        <end position="293"/>
    </location>
</feature>
<evidence type="ECO:0000256" key="3">
    <source>
        <dbReference type="ARBA" id="ARBA00022692"/>
    </source>
</evidence>
<keyword evidence="7" id="KW-0732">Signal</keyword>
<dbReference type="Proteomes" id="UP000260457">
    <property type="component" value="Chromosome"/>
</dbReference>
<dbReference type="PANTHER" id="PTHR42893">
    <property type="entry name" value="PROTEIN DETOXIFICATION 44, CHLOROPLASTIC-RELATED"/>
    <property type="match status" value="1"/>
</dbReference>
<feature type="transmembrane region" description="Helical" evidence="6">
    <location>
        <begin position="81"/>
        <end position="101"/>
    </location>
</feature>
<feature type="transmembrane region" description="Helical" evidence="6">
    <location>
        <begin position="346"/>
        <end position="368"/>
    </location>
</feature>
<dbReference type="PANTHER" id="PTHR42893:SF46">
    <property type="entry name" value="PROTEIN DETOXIFICATION 44, CHLOROPLASTIC"/>
    <property type="match status" value="1"/>
</dbReference>
<evidence type="ECO:0000256" key="5">
    <source>
        <dbReference type="ARBA" id="ARBA00023136"/>
    </source>
</evidence>
<comment type="similarity">
    <text evidence="2">Belongs to the multi antimicrobial extrusion (MATE) (TC 2.A.66.1) family.</text>
</comment>
<comment type="subcellular location">
    <subcellularLocation>
        <location evidence="1">Membrane</location>
        <topology evidence="1">Multi-pass membrane protein</topology>
    </subcellularLocation>
</comment>
<protein>
    <submittedName>
        <fullName evidence="9">MATE family efflux transporter</fullName>
    </submittedName>
</protein>
<name>A0AAX0S6U2_9BACI</name>
<feature type="transmembrane region" description="Helical" evidence="6">
    <location>
        <begin position="181"/>
        <end position="204"/>
    </location>
</feature>
<evidence type="ECO:0000256" key="4">
    <source>
        <dbReference type="ARBA" id="ARBA00022989"/>
    </source>
</evidence>
<evidence type="ECO:0000256" key="6">
    <source>
        <dbReference type="SAM" id="Phobius"/>
    </source>
</evidence>
<evidence type="ECO:0000256" key="1">
    <source>
        <dbReference type="ARBA" id="ARBA00004141"/>
    </source>
</evidence>
<dbReference type="RefSeq" id="WP_098175740.1">
    <property type="nucleotide sequence ID" value="NZ_CP030926.1"/>
</dbReference>
<evidence type="ECO:0000313" key="10">
    <source>
        <dbReference type="Proteomes" id="UP000220106"/>
    </source>
</evidence>
<feature type="transmembrane region" description="Helical" evidence="6">
    <location>
        <begin position="235"/>
        <end position="253"/>
    </location>
</feature>
<evidence type="ECO:0000313" key="8">
    <source>
        <dbReference type="EMBL" id="AXN37935.1"/>
    </source>
</evidence>
<feature type="transmembrane region" description="Helical" evidence="6">
    <location>
        <begin position="403"/>
        <end position="423"/>
    </location>
</feature>
<dbReference type="KEGG" id="pbut:DTO10_05515"/>
<gene>
    <name evidence="9" type="ORF">CN689_09865</name>
    <name evidence="8" type="ORF">DTO10_05515</name>
</gene>
<dbReference type="GO" id="GO:0042910">
    <property type="term" value="F:xenobiotic transmembrane transporter activity"/>
    <property type="evidence" value="ECO:0007669"/>
    <property type="project" value="InterPro"/>
</dbReference>
<organism evidence="9 10">
    <name type="scientific">Peribacillus butanolivorans</name>
    <dbReference type="NCBI Taxonomy" id="421767"/>
    <lineage>
        <taxon>Bacteria</taxon>
        <taxon>Bacillati</taxon>
        <taxon>Bacillota</taxon>
        <taxon>Bacilli</taxon>
        <taxon>Bacillales</taxon>
        <taxon>Bacillaceae</taxon>
        <taxon>Peribacillus</taxon>
    </lineage>
</organism>
<reference evidence="9 10" key="1">
    <citation type="submission" date="2017-09" db="EMBL/GenBank/DDBJ databases">
        <title>Large-scale bioinformatics analysis of Bacillus genomes uncovers conserved roles of natural products in bacterial physiology.</title>
        <authorList>
            <consortium name="Agbiome Team Llc"/>
            <person name="Bleich R.M."/>
            <person name="Kirk G.J."/>
            <person name="Santa Maria K.C."/>
            <person name="Allen S.E."/>
            <person name="Farag S."/>
            <person name="Shank E.A."/>
            <person name="Bowers A."/>
        </authorList>
    </citation>
    <scope>NUCLEOTIDE SEQUENCE [LARGE SCALE GENOMIC DNA]</scope>
    <source>
        <strain evidence="9 10">AFS003229</strain>
    </source>
</reference>
<dbReference type="InterPro" id="IPR044644">
    <property type="entry name" value="DinF-like"/>
</dbReference>
<keyword evidence="3 6" id="KW-0812">Transmembrane</keyword>
<dbReference type="GO" id="GO:0005886">
    <property type="term" value="C:plasma membrane"/>
    <property type="evidence" value="ECO:0007669"/>
    <property type="project" value="TreeGrafter"/>
</dbReference>
<keyword evidence="5 6" id="KW-0472">Membrane</keyword>
<feature type="chain" id="PRO_5043802206" evidence="7">
    <location>
        <begin position="25"/>
        <end position="446"/>
    </location>
</feature>
<dbReference type="Proteomes" id="UP000220106">
    <property type="component" value="Unassembled WGS sequence"/>
</dbReference>
<feature type="transmembrane region" description="Helical" evidence="6">
    <location>
        <begin position="305"/>
        <end position="326"/>
    </location>
</feature>
<accession>A0AAX0S6U2</accession>
<evidence type="ECO:0000256" key="7">
    <source>
        <dbReference type="SAM" id="SignalP"/>
    </source>
</evidence>
<dbReference type="InterPro" id="IPR002528">
    <property type="entry name" value="MATE_fam"/>
</dbReference>
<sequence>MNHRMYLSLAIPLTISTMSTPLLGAVDTAVVGKLSDPAYIGGVAVGTIIFNTMYWLFGFLRVSTSAFAAQAEGARDETQSLMALIRPFMIAAIIGLLFIVIQKPILNVSLAAITPESDVAAFASDYFSIRIWGAPFALMNYVILGWLIGKSRIKTSLFIQVFMNLINIVLCLLFVNRFSWSVTGVATASLISEIAAFFVGLLVIRKVVSIPETFSLRAGFDYTSLKKMMVVNRDLFIRTICLITVFNLFTAKGATFGTETLAANAVLIQIHYLMAYCFDGFANASSLLIGKAIGSRDVLLYKKTLALSAQWGLYASLILAVLYWLFSDKIILLFTNIPGVIELTHVYGLWIVIFPFTAFIGLIFYGVFTGATEAVPVRNSMLLALLAFLFVQFLAVPQHGNHGLWLAFLVFSLGRSLFLALYIPRLNRKIMILMDEESLVKAPSYN</sequence>
<dbReference type="GO" id="GO:0015297">
    <property type="term" value="F:antiporter activity"/>
    <property type="evidence" value="ECO:0007669"/>
    <property type="project" value="InterPro"/>
</dbReference>